<gene>
    <name evidence="2" type="ORF">F3K02_18445</name>
</gene>
<sequence>MHDLTWPHRPERRMNLFHSCERAAELMSQALDEPLDLTDQMRLRIHLTMCGDCQEVEKQMAKLHELVPQLGALDLDLDEEPDPRSPGER</sequence>
<dbReference type="EMBL" id="VYGV01000016">
    <property type="protein sequence ID" value="NWF47216.1"/>
    <property type="molecule type" value="Genomic_DNA"/>
</dbReference>
<dbReference type="Pfam" id="PF13490">
    <property type="entry name" value="zf-HC2"/>
    <property type="match status" value="1"/>
</dbReference>
<protein>
    <submittedName>
        <fullName evidence="2">Zf-HC2 domain-containing protein</fullName>
    </submittedName>
</protein>
<organism evidence="2 3">
    <name type="scientific">Hydrogenophaga aromaticivorans</name>
    <dbReference type="NCBI Taxonomy" id="2610898"/>
    <lineage>
        <taxon>Bacteria</taxon>
        <taxon>Pseudomonadati</taxon>
        <taxon>Pseudomonadota</taxon>
        <taxon>Betaproteobacteria</taxon>
        <taxon>Burkholderiales</taxon>
        <taxon>Comamonadaceae</taxon>
        <taxon>Hydrogenophaga</taxon>
    </lineage>
</organism>
<dbReference type="Proteomes" id="UP000545507">
    <property type="component" value="Unassembled WGS sequence"/>
</dbReference>
<proteinExistence type="predicted"/>
<reference evidence="2 3" key="1">
    <citation type="submission" date="2019-09" db="EMBL/GenBank/DDBJ databases">
        <title>Hydrogenophaga aromatica sp. nov., isolated from a para-xylene-degrading enrichment culture.</title>
        <authorList>
            <person name="Tancsics A."/>
            <person name="Banerjee S."/>
        </authorList>
    </citation>
    <scope>NUCLEOTIDE SEQUENCE [LARGE SCALE GENOMIC DNA]</scope>
    <source>
        <strain evidence="2 3">D2P1</strain>
    </source>
</reference>
<accession>A0A7Y8GZ34</accession>
<feature type="domain" description="Putative zinc-finger" evidence="1">
    <location>
        <begin position="20"/>
        <end position="54"/>
    </location>
</feature>
<evidence type="ECO:0000259" key="1">
    <source>
        <dbReference type="Pfam" id="PF13490"/>
    </source>
</evidence>
<comment type="caution">
    <text evidence="2">The sequence shown here is derived from an EMBL/GenBank/DDBJ whole genome shotgun (WGS) entry which is preliminary data.</text>
</comment>
<keyword evidence="3" id="KW-1185">Reference proteome</keyword>
<dbReference type="InterPro" id="IPR027383">
    <property type="entry name" value="Znf_put"/>
</dbReference>
<dbReference type="AlphaFoldDB" id="A0A7Y8GZ34"/>
<evidence type="ECO:0000313" key="2">
    <source>
        <dbReference type="EMBL" id="NWF47216.1"/>
    </source>
</evidence>
<evidence type="ECO:0000313" key="3">
    <source>
        <dbReference type="Proteomes" id="UP000545507"/>
    </source>
</evidence>
<name>A0A7Y8GZ34_9BURK</name>